<feature type="transmembrane region" description="Helical" evidence="2">
    <location>
        <begin position="87"/>
        <end position="108"/>
    </location>
</feature>
<keyword evidence="4" id="KW-1185">Reference proteome</keyword>
<feature type="transmembrane region" description="Helical" evidence="2">
    <location>
        <begin position="54"/>
        <end position="75"/>
    </location>
</feature>
<dbReference type="Pfam" id="PF25932">
    <property type="entry name" value="DUF7977"/>
    <property type="match status" value="1"/>
</dbReference>
<evidence type="ECO:0000256" key="2">
    <source>
        <dbReference type="SAM" id="Phobius"/>
    </source>
</evidence>
<evidence type="ECO:0000256" key="1">
    <source>
        <dbReference type="SAM" id="MobiDB-lite"/>
    </source>
</evidence>
<keyword evidence="2" id="KW-0812">Transmembrane</keyword>
<dbReference type="AlphaFoldDB" id="A0A1U7EZ25"/>
<dbReference type="HOGENOM" id="CLU_171555_0_0_2"/>
<feature type="region of interest" description="Disordered" evidence="1">
    <location>
        <begin position="1"/>
        <end position="43"/>
    </location>
</feature>
<dbReference type="InterPro" id="IPR058283">
    <property type="entry name" value="DUF7977"/>
</dbReference>
<sequence>MSDGYRHDPDAFDEEGDRIVESDIEESRGHGGSGGDDVSGEHPDAVEREFDWRGWTLVAAIFVAFLVVPTIIYLYPRFPTLFGLSFLDAYLVLPMVPALVLGVLAVWATTRP</sequence>
<dbReference type="Proteomes" id="UP000002698">
    <property type="component" value="Chromosome"/>
</dbReference>
<dbReference type="EMBL" id="CR936257">
    <property type="protein sequence ID" value="CAI50500.1"/>
    <property type="molecule type" value="Genomic_DNA"/>
</dbReference>
<dbReference type="KEGG" id="nph:NP_4818A"/>
<gene>
    <name evidence="3" type="ordered locus">NP_4818A</name>
</gene>
<keyword evidence="2" id="KW-1133">Transmembrane helix</keyword>
<dbReference type="RefSeq" id="WP_011324112.1">
    <property type="nucleotide sequence ID" value="NC_007426.1"/>
</dbReference>
<dbReference type="eggNOG" id="arCOG06373">
    <property type="taxonomic scope" value="Archaea"/>
</dbReference>
<evidence type="ECO:0000313" key="4">
    <source>
        <dbReference type="Proteomes" id="UP000002698"/>
    </source>
</evidence>
<dbReference type="STRING" id="348780.NP_4818A"/>
<dbReference type="GeneID" id="3702186"/>
<protein>
    <submittedName>
        <fullName evidence="3">Uncharacterized protein</fullName>
    </submittedName>
</protein>
<name>A0A1U7EZ25_NATPD</name>
<reference evidence="3 4" key="1">
    <citation type="journal article" date="2005" name="Genome Res.">
        <title>Living with two extremes: conclusions from the genome sequence of Natronomonas pharaonis.</title>
        <authorList>
            <person name="Falb M."/>
            <person name="Pfeiffer F."/>
            <person name="Palm P."/>
            <person name="Rodewald K."/>
            <person name="Hickmann V."/>
            <person name="Tittor J."/>
            <person name="Oesterhelt D."/>
        </authorList>
    </citation>
    <scope>NUCLEOTIDE SEQUENCE [LARGE SCALE GENOMIC DNA]</scope>
    <source>
        <strain evidence="4">ATCC 35678 / DSM 2160 / CIP 103997 / JCM 8858 / NBRC 14720 / NCIMB 2260 / Gabara</strain>
    </source>
</reference>
<keyword evidence="2" id="KW-0472">Membrane</keyword>
<organism evidence="3 4">
    <name type="scientific">Natronomonas pharaonis (strain ATCC 35678 / DSM 2160 / CIP 103997 / JCM 8858 / NBRC 14720 / NCIMB 2260 / Gabara)</name>
    <name type="common">Halobacterium pharaonis</name>
    <dbReference type="NCBI Taxonomy" id="348780"/>
    <lineage>
        <taxon>Archaea</taxon>
        <taxon>Methanobacteriati</taxon>
        <taxon>Methanobacteriota</taxon>
        <taxon>Stenosarchaea group</taxon>
        <taxon>Halobacteria</taxon>
        <taxon>Halobacteriales</taxon>
        <taxon>Natronomonadaceae</taxon>
        <taxon>Natronomonas</taxon>
    </lineage>
</organism>
<accession>A0A1U7EZ25</accession>
<feature type="compositionally biased region" description="Basic and acidic residues" evidence="1">
    <location>
        <begin position="1"/>
        <end position="10"/>
    </location>
</feature>
<dbReference type="EnsemblBacteria" id="CAI50500">
    <property type="protein sequence ID" value="CAI50500"/>
    <property type="gene ID" value="NP_4818A"/>
</dbReference>
<proteinExistence type="predicted"/>
<feature type="compositionally biased region" description="Basic and acidic residues" evidence="1">
    <location>
        <begin position="17"/>
        <end position="29"/>
    </location>
</feature>
<evidence type="ECO:0000313" key="3">
    <source>
        <dbReference type="EMBL" id="CAI50500.1"/>
    </source>
</evidence>